<keyword evidence="2" id="KW-1185">Reference proteome</keyword>
<reference evidence="1 2" key="1">
    <citation type="submission" date="2019-03" db="EMBL/GenBank/DDBJ databases">
        <title>First draft genome of Liparis tanakae, snailfish: a comprehensive survey of snailfish specific genes.</title>
        <authorList>
            <person name="Kim W."/>
            <person name="Song I."/>
            <person name="Jeong J.-H."/>
            <person name="Kim D."/>
            <person name="Kim S."/>
            <person name="Ryu S."/>
            <person name="Song J.Y."/>
            <person name="Lee S.K."/>
        </authorList>
    </citation>
    <scope>NUCLEOTIDE SEQUENCE [LARGE SCALE GENOMIC DNA]</scope>
    <source>
        <tissue evidence="1">Muscle</tissue>
    </source>
</reference>
<dbReference type="AlphaFoldDB" id="A0A4Z2J972"/>
<comment type="caution">
    <text evidence="1">The sequence shown here is derived from an EMBL/GenBank/DDBJ whole genome shotgun (WGS) entry which is preliminary data.</text>
</comment>
<organism evidence="1 2">
    <name type="scientific">Liparis tanakae</name>
    <name type="common">Tanaka's snailfish</name>
    <dbReference type="NCBI Taxonomy" id="230148"/>
    <lineage>
        <taxon>Eukaryota</taxon>
        <taxon>Metazoa</taxon>
        <taxon>Chordata</taxon>
        <taxon>Craniata</taxon>
        <taxon>Vertebrata</taxon>
        <taxon>Euteleostomi</taxon>
        <taxon>Actinopterygii</taxon>
        <taxon>Neopterygii</taxon>
        <taxon>Teleostei</taxon>
        <taxon>Neoteleostei</taxon>
        <taxon>Acanthomorphata</taxon>
        <taxon>Eupercaria</taxon>
        <taxon>Perciformes</taxon>
        <taxon>Cottioidei</taxon>
        <taxon>Cottales</taxon>
        <taxon>Liparidae</taxon>
        <taxon>Liparis</taxon>
    </lineage>
</organism>
<gene>
    <name evidence="1" type="ORF">EYF80_003118</name>
</gene>
<name>A0A4Z2J972_9TELE</name>
<dbReference type="Proteomes" id="UP000314294">
    <property type="component" value="Unassembled WGS sequence"/>
</dbReference>
<protein>
    <submittedName>
        <fullName evidence="1">Uncharacterized protein</fullName>
    </submittedName>
</protein>
<proteinExistence type="predicted"/>
<evidence type="ECO:0000313" key="1">
    <source>
        <dbReference type="EMBL" id="TNN86650.1"/>
    </source>
</evidence>
<dbReference type="EMBL" id="SRLO01000014">
    <property type="protein sequence ID" value="TNN86650.1"/>
    <property type="molecule type" value="Genomic_DNA"/>
</dbReference>
<evidence type="ECO:0000313" key="2">
    <source>
        <dbReference type="Proteomes" id="UP000314294"/>
    </source>
</evidence>
<sequence>MDKVSVDFLHSRQGWKGQEWLVPPEETNAVFEQLITGLVGFNVLPLALGQKASLHGECSRRKGLFSVAVQTTSSMGFRESLNDSMFILENQCWG</sequence>
<accession>A0A4Z2J972</accession>